<evidence type="ECO:0000313" key="2">
    <source>
        <dbReference type="Proteomes" id="UP000290482"/>
    </source>
</evidence>
<gene>
    <name evidence="1" type="ORF">NCTC10112_00368</name>
</gene>
<dbReference type="KEGG" id="mob:NCTC10112_00368"/>
<dbReference type="Proteomes" id="UP000290482">
    <property type="component" value="Chromosome"/>
</dbReference>
<accession>A0A448ZWN3</accession>
<proteinExistence type="predicted"/>
<sequence length="232" mass="28430">MKVKSYFFCSFSNTILDLTKKNDELNPFSFFDYSLWEKQWFFSIVYFYRFWKTVKNKMFKILNILNNYYYSAKIGDLGLIKYRNKNKNPIKHFIIAFCPNFFIKLFRQYQGFLPYKENKFNLVEEYNEVKNFKKRFYKELKTNTFSVCIEFDTSSNNEMHCEHRYIINFKGNIISNVLCFFERQGSEKNINKEYICDNSIKIKNEINWIEESFNLNLTKKREMIDKINNKNF</sequence>
<evidence type="ECO:0000313" key="1">
    <source>
        <dbReference type="EMBL" id="VEU55697.1"/>
    </source>
</evidence>
<organism evidence="1 2">
    <name type="scientific">Metamycoplasma orale</name>
    <name type="common">Mycoplasma orale</name>
    <dbReference type="NCBI Taxonomy" id="2121"/>
    <lineage>
        <taxon>Bacteria</taxon>
        <taxon>Bacillati</taxon>
        <taxon>Mycoplasmatota</taxon>
        <taxon>Mycoplasmoidales</taxon>
        <taxon>Metamycoplasmataceae</taxon>
        <taxon>Metamycoplasma</taxon>
    </lineage>
</organism>
<dbReference type="EMBL" id="LR214940">
    <property type="protein sequence ID" value="VEU55697.1"/>
    <property type="molecule type" value="Genomic_DNA"/>
</dbReference>
<reference evidence="1 2" key="1">
    <citation type="submission" date="2019-01" db="EMBL/GenBank/DDBJ databases">
        <authorList>
            <consortium name="Pathogen Informatics"/>
        </authorList>
    </citation>
    <scope>NUCLEOTIDE SEQUENCE [LARGE SCALE GENOMIC DNA]</scope>
    <source>
        <strain evidence="1 2">NCTC10112</strain>
    </source>
</reference>
<name>A0A448ZWN3_METOS</name>
<protein>
    <submittedName>
        <fullName evidence="1">Uncharacterized protein</fullName>
    </submittedName>
</protein>
<keyword evidence="2" id="KW-1185">Reference proteome</keyword>
<dbReference type="AlphaFoldDB" id="A0A448ZWN3"/>